<evidence type="ECO:0000313" key="3">
    <source>
        <dbReference type="EMBL" id="VDP38618.1"/>
    </source>
</evidence>
<proteinExistence type="predicted"/>
<dbReference type="GO" id="GO:0008017">
    <property type="term" value="F:microtubule binding"/>
    <property type="evidence" value="ECO:0007669"/>
    <property type="project" value="InterPro"/>
</dbReference>
<dbReference type="OrthoDB" id="10258914at2759"/>
<dbReference type="GO" id="GO:0036064">
    <property type="term" value="C:ciliary basal body"/>
    <property type="evidence" value="ECO:0007669"/>
    <property type="project" value="TreeGrafter"/>
</dbReference>
<dbReference type="GO" id="GO:0070507">
    <property type="term" value="P:regulation of microtubule cytoskeleton organization"/>
    <property type="evidence" value="ECO:0007669"/>
    <property type="project" value="TreeGrafter"/>
</dbReference>
<dbReference type="AlphaFoldDB" id="A0A183J5X5"/>
<dbReference type="PANTHER" id="PTHR31363:SF0">
    <property type="entry name" value="TRAF3-INTERACTING PROTEIN 1"/>
    <property type="match status" value="1"/>
</dbReference>
<name>A0A183J5X5_9BILA</name>
<dbReference type="GO" id="GO:0005930">
    <property type="term" value="C:axoneme"/>
    <property type="evidence" value="ECO:0007669"/>
    <property type="project" value="TreeGrafter"/>
</dbReference>
<evidence type="ECO:0000313" key="4">
    <source>
        <dbReference type="Proteomes" id="UP000270296"/>
    </source>
</evidence>
<dbReference type="GO" id="GO:0060271">
    <property type="term" value="P:cilium assembly"/>
    <property type="evidence" value="ECO:0007669"/>
    <property type="project" value="TreeGrafter"/>
</dbReference>
<gene>
    <name evidence="3" type="ORF">SBAD_LOCUS11273</name>
</gene>
<dbReference type="Pfam" id="PF17749">
    <property type="entry name" value="MIP-T3_C"/>
    <property type="match status" value="1"/>
</dbReference>
<evidence type="ECO:0000256" key="1">
    <source>
        <dbReference type="SAM" id="Coils"/>
    </source>
</evidence>
<dbReference type="InterPro" id="IPR018799">
    <property type="entry name" value="TRAF3IP1"/>
</dbReference>
<dbReference type="GO" id="GO:0030992">
    <property type="term" value="C:intraciliary transport particle B"/>
    <property type="evidence" value="ECO:0007669"/>
    <property type="project" value="TreeGrafter"/>
</dbReference>
<keyword evidence="1" id="KW-0175">Coiled coil</keyword>
<sequence length="196" mass="22792">MVIRQGSKNDDESGIHSDDFIIESADSDFLDRPNAEYLDGDSKLPGQLVRKILETKNQLEKEVVKSSQSTTLAWSDHVFESQERRKIQEEISNMQELLQSLARTAHPLAKTLEFLGEDSEQMLKECLQWRQEYKRNRLLLDQKRKQIDADLQALRNQSRVLEEEIEEKKKSILAMKRSTFMNEQKITKILHGVCSS</sequence>
<dbReference type="GO" id="GO:0042073">
    <property type="term" value="P:intraciliary transport"/>
    <property type="evidence" value="ECO:0007669"/>
    <property type="project" value="TreeGrafter"/>
</dbReference>
<dbReference type="PANTHER" id="PTHR31363">
    <property type="entry name" value="TRAF3-INTERACTING PROTEIN 1"/>
    <property type="match status" value="1"/>
</dbReference>
<accession>A0A183J5X5</accession>
<keyword evidence="4" id="KW-1185">Reference proteome</keyword>
<dbReference type="EMBL" id="UZAM01015364">
    <property type="protein sequence ID" value="VDP38618.1"/>
    <property type="molecule type" value="Genomic_DNA"/>
</dbReference>
<evidence type="ECO:0000259" key="2">
    <source>
        <dbReference type="Pfam" id="PF17749"/>
    </source>
</evidence>
<organism evidence="5">
    <name type="scientific">Soboliphyme baturini</name>
    <dbReference type="NCBI Taxonomy" id="241478"/>
    <lineage>
        <taxon>Eukaryota</taxon>
        <taxon>Metazoa</taxon>
        <taxon>Ecdysozoa</taxon>
        <taxon>Nematoda</taxon>
        <taxon>Enoplea</taxon>
        <taxon>Dorylaimia</taxon>
        <taxon>Dioctophymatida</taxon>
        <taxon>Dioctophymatoidea</taxon>
        <taxon>Soboliphymatidae</taxon>
        <taxon>Soboliphyme</taxon>
    </lineage>
</organism>
<dbReference type="Proteomes" id="UP000270296">
    <property type="component" value="Unassembled WGS sequence"/>
</dbReference>
<feature type="coiled-coil region" evidence="1">
    <location>
        <begin position="144"/>
        <end position="171"/>
    </location>
</feature>
<dbReference type="InterPro" id="IPR041476">
    <property type="entry name" value="TRAF3IP1_C"/>
</dbReference>
<reference evidence="5" key="1">
    <citation type="submission" date="2016-06" db="UniProtKB">
        <authorList>
            <consortium name="WormBaseParasite"/>
        </authorList>
    </citation>
    <scope>IDENTIFICATION</scope>
</reference>
<protein>
    <submittedName>
        <fullName evidence="5">MIP-T3_C domain-containing protein</fullName>
    </submittedName>
</protein>
<reference evidence="3 4" key="2">
    <citation type="submission" date="2018-11" db="EMBL/GenBank/DDBJ databases">
        <authorList>
            <consortium name="Pathogen Informatics"/>
        </authorList>
    </citation>
    <scope>NUCLEOTIDE SEQUENCE [LARGE SCALE GENOMIC DNA]</scope>
</reference>
<feature type="domain" description="TRAF3-interacting protein 1 C-terminal" evidence="2">
    <location>
        <begin position="45"/>
        <end position="191"/>
    </location>
</feature>
<dbReference type="WBParaSite" id="SBAD_0001165701-mRNA-1">
    <property type="protein sequence ID" value="SBAD_0001165701-mRNA-1"/>
    <property type="gene ID" value="SBAD_0001165701"/>
</dbReference>
<evidence type="ECO:0000313" key="5">
    <source>
        <dbReference type="WBParaSite" id="SBAD_0001165701-mRNA-1"/>
    </source>
</evidence>